<dbReference type="AlphaFoldDB" id="A0A942DYC2"/>
<gene>
    <name evidence="1" type="ORF">KEU06_01215</name>
</gene>
<organism evidence="1 2">
    <name type="scientific">Pseudaminobacter soli</name>
    <name type="common">ex Zhang et al. 2022</name>
    <dbReference type="NCBI Taxonomy" id="2831468"/>
    <lineage>
        <taxon>Bacteria</taxon>
        <taxon>Pseudomonadati</taxon>
        <taxon>Pseudomonadota</taxon>
        <taxon>Alphaproteobacteria</taxon>
        <taxon>Hyphomicrobiales</taxon>
        <taxon>Phyllobacteriaceae</taxon>
        <taxon>Pseudaminobacter</taxon>
    </lineage>
</organism>
<name>A0A942DYC2_9HYPH</name>
<keyword evidence="2" id="KW-1185">Reference proteome</keyword>
<evidence type="ECO:0000313" key="1">
    <source>
        <dbReference type="EMBL" id="MBS3647245.1"/>
    </source>
</evidence>
<reference evidence="1" key="1">
    <citation type="submission" date="2021-04" db="EMBL/GenBank/DDBJ databases">
        <title>Pseudaminobacter soli sp. nov., isolated from paddy soil contaminated by heavy metals.</title>
        <authorList>
            <person name="Zhang K."/>
        </authorList>
    </citation>
    <scope>NUCLEOTIDE SEQUENCE</scope>
    <source>
        <strain evidence="1">19-2017</strain>
    </source>
</reference>
<accession>A0A942DYC2</accession>
<sequence length="94" mass="10710">MKFSNTETLAVVKWMVRTRLLETLCELDPRAAFDRKIKDDFAELVEAGAIAFGEAVYGDGGVVSVRLHRDRTRFVFRATVADGRIEIERRAECF</sequence>
<dbReference type="EMBL" id="JAGWCR010000001">
    <property type="protein sequence ID" value="MBS3647245.1"/>
    <property type="molecule type" value="Genomic_DNA"/>
</dbReference>
<comment type="caution">
    <text evidence="1">The sequence shown here is derived from an EMBL/GenBank/DDBJ whole genome shotgun (WGS) entry which is preliminary data.</text>
</comment>
<protein>
    <submittedName>
        <fullName evidence="1">Uncharacterized protein</fullName>
    </submittedName>
</protein>
<proteinExistence type="predicted"/>
<dbReference type="RefSeq" id="WP_188252802.1">
    <property type="nucleotide sequence ID" value="NZ_JABVCF010000001.1"/>
</dbReference>
<dbReference type="Proteomes" id="UP000680348">
    <property type="component" value="Unassembled WGS sequence"/>
</dbReference>
<evidence type="ECO:0000313" key="2">
    <source>
        <dbReference type="Proteomes" id="UP000680348"/>
    </source>
</evidence>